<evidence type="ECO:0000259" key="3">
    <source>
        <dbReference type="Pfam" id="PF02775"/>
    </source>
</evidence>
<dbReference type="GO" id="GO:0045333">
    <property type="term" value="P:cellular respiration"/>
    <property type="evidence" value="ECO:0007669"/>
    <property type="project" value="UniProtKB-ARBA"/>
</dbReference>
<dbReference type="InterPro" id="IPR019752">
    <property type="entry name" value="Pyrv/ketoisovalerate_OxRed_cat"/>
</dbReference>
<dbReference type="SUPFAM" id="SSF53323">
    <property type="entry name" value="Pyruvate-ferredoxin oxidoreductase, PFOR, domain III"/>
    <property type="match status" value="1"/>
</dbReference>
<name>A0A8J6NIX2_9BACT</name>
<dbReference type="PANTHER" id="PTHR48084:SF1">
    <property type="entry name" value="2-OXOGLUTARATE SYNTHASE SUBUNIT KORB"/>
    <property type="match status" value="1"/>
</dbReference>
<dbReference type="GO" id="GO:0030976">
    <property type="term" value="F:thiamine pyrophosphate binding"/>
    <property type="evidence" value="ECO:0007669"/>
    <property type="project" value="InterPro"/>
</dbReference>
<comment type="caution">
    <text evidence="4">The sequence shown here is derived from an EMBL/GenBank/DDBJ whole genome shotgun (WGS) entry which is preliminary data.</text>
</comment>
<dbReference type="InterPro" id="IPR051457">
    <property type="entry name" value="2-oxoacid:Fd_oxidoreductase"/>
</dbReference>
<dbReference type="Pfam" id="PF02775">
    <property type="entry name" value="TPP_enzyme_C"/>
    <property type="match status" value="1"/>
</dbReference>
<sequence length="435" mass="47153">MPSLLNTDRPPVFCPGCAHDRITRALDQAFQNMGLCGHQIVIVTDIGCSGLFDTFFHTHALHGLHGRALTYAAGLKLARPELNVIVTMGDGGLGIGGAHLLAACRRNLDITLLVLNNFNFGMTGGQFSATTPPEAQVGSGFLNRLERPLDVCQVASSAGAPYVSRCSAYRQDLAREIQRSIRFEGFAVLDIWGVCPGRYTKQNRLTSQSIEESIAGLPKAEGPVPENIRKEYGRYYRELAATQKPAAPAPKIKAVFDPPQTGRQEVVILGSAGHRIITAGEILCLAGLSAGLRATQKNEYDITVLRGPSVSEIILSPQEIGYTGIDRPAVVLALSQEGVDRRKYLFDQLDSNALVIRDKGVDLPTGRARVHSIDFKRRGIKVPDRALAALAVMAKINTVIHQNMLQSALAYRFKGKILTTALELVKSIKLPLTPS</sequence>
<gene>
    <name evidence="4" type="ORF">H8E23_01285</name>
</gene>
<evidence type="ECO:0000259" key="2">
    <source>
        <dbReference type="Pfam" id="PF01558"/>
    </source>
</evidence>
<dbReference type="PANTHER" id="PTHR48084">
    <property type="entry name" value="2-OXOGLUTARATE OXIDOREDUCTASE SUBUNIT KORB-RELATED"/>
    <property type="match status" value="1"/>
</dbReference>
<keyword evidence="1" id="KW-0560">Oxidoreductase</keyword>
<dbReference type="InterPro" id="IPR011766">
    <property type="entry name" value="TPP_enzyme_TPP-bd"/>
</dbReference>
<evidence type="ECO:0000313" key="4">
    <source>
        <dbReference type="EMBL" id="MBC8360017.1"/>
    </source>
</evidence>
<reference evidence="4 5" key="1">
    <citation type="submission" date="2020-08" db="EMBL/GenBank/DDBJ databases">
        <title>Bridging the membrane lipid divide: bacteria of the FCB group superphylum have the potential to synthesize archaeal ether lipids.</title>
        <authorList>
            <person name="Villanueva L."/>
            <person name="Von Meijenfeldt F.A.B."/>
            <person name="Westbye A.B."/>
            <person name="Yadav S."/>
            <person name="Hopmans E.C."/>
            <person name="Dutilh B.E."/>
            <person name="Sinninghe Damste J.S."/>
        </authorList>
    </citation>
    <scope>NUCLEOTIDE SEQUENCE [LARGE SCALE GENOMIC DNA]</scope>
    <source>
        <strain evidence="4">NIOZ-UU30</strain>
    </source>
</reference>
<dbReference type="Pfam" id="PF01558">
    <property type="entry name" value="POR"/>
    <property type="match status" value="1"/>
</dbReference>
<dbReference type="InterPro" id="IPR002869">
    <property type="entry name" value="Pyrv_flavodox_OxRed_cen"/>
</dbReference>
<dbReference type="Proteomes" id="UP000603434">
    <property type="component" value="Unassembled WGS sequence"/>
</dbReference>
<dbReference type="AlphaFoldDB" id="A0A8J6NIX2"/>
<dbReference type="SUPFAM" id="SSF52518">
    <property type="entry name" value="Thiamin diphosphate-binding fold (THDP-binding)"/>
    <property type="match status" value="1"/>
</dbReference>
<dbReference type="GO" id="GO:0044281">
    <property type="term" value="P:small molecule metabolic process"/>
    <property type="evidence" value="ECO:0007669"/>
    <property type="project" value="UniProtKB-ARBA"/>
</dbReference>
<dbReference type="EMBL" id="JACNJH010000056">
    <property type="protein sequence ID" value="MBC8360017.1"/>
    <property type="molecule type" value="Genomic_DNA"/>
</dbReference>
<dbReference type="Gene3D" id="3.40.50.970">
    <property type="match status" value="1"/>
</dbReference>
<organism evidence="4 5">
    <name type="scientific">Candidatus Desulfatibia profunda</name>
    <dbReference type="NCBI Taxonomy" id="2841695"/>
    <lineage>
        <taxon>Bacteria</taxon>
        <taxon>Pseudomonadati</taxon>
        <taxon>Thermodesulfobacteriota</taxon>
        <taxon>Desulfobacteria</taxon>
        <taxon>Desulfobacterales</taxon>
        <taxon>Desulfobacterales incertae sedis</taxon>
        <taxon>Candidatus Desulfatibia</taxon>
    </lineage>
</organism>
<dbReference type="InterPro" id="IPR029061">
    <property type="entry name" value="THDP-binding"/>
</dbReference>
<dbReference type="Gene3D" id="3.40.920.10">
    <property type="entry name" value="Pyruvate-ferredoxin oxidoreductase, PFOR, domain III"/>
    <property type="match status" value="1"/>
</dbReference>
<proteinExistence type="predicted"/>
<feature type="domain" description="Thiamine pyrophosphate enzyme TPP-binding" evidence="3">
    <location>
        <begin position="45"/>
        <end position="191"/>
    </location>
</feature>
<protein>
    <submittedName>
        <fullName evidence="4">2-oxoacid:acceptor oxidoreductase family protein</fullName>
    </submittedName>
</protein>
<accession>A0A8J6NIX2</accession>
<evidence type="ECO:0000313" key="5">
    <source>
        <dbReference type="Proteomes" id="UP000603434"/>
    </source>
</evidence>
<dbReference type="GO" id="GO:0016625">
    <property type="term" value="F:oxidoreductase activity, acting on the aldehyde or oxo group of donors, iron-sulfur protein as acceptor"/>
    <property type="evidence" value="ECO:0007669"/>
    <property type="project" value="UniProtKB-ARBA"/>
</dbReference>
<feature type="domain" description="Pyruvate/ketoisovalerate oxidoreductase catalytic" evidence="2">
    <location>
        <begin position="276"/>
        <end position="399"/>
    </location>
</feature>
<evidence type="ECO:0000256" key="1">
    <source>
        <dbReference type="ARBA" id="ARBA00023002"/>
    </source>
</evidence>